<dbReference type="GO" id="GO:0070006">
    <property type="term" value="F:metalloaminopeptidase activity"/>
    <property type="evidence" value="ECO:0007669"/>
    <property type="project" value="InterPro"/>
</dbReference>
<comment type="similarity">
    <text evidence="1">Belongs to the peptidase M17 family.</text>
</comment>
<dbReference type="PANTHER" id="PTHR11963">
    <property type="entry name" value="LEUCINE AMINOPEPTIDASE-RELATED"/>
    <property type="match status" value="1"/>
</dbReference>
<gene>
    <name evidence="6" type="ORF">CTOB1V02_LOCUS3121</name>
</gene>
<dbReference type="GO" id="GO:0006508">
    <property type="term" value="P:proteolysis"/>
    <property type="evidence" value="ECO:0007669"/>
    <property type="project" value="UniProtKB-KW"/>
</dbReference>
<dbReference type="CDD" id="cd00433">
    <property type="entry name" value="Peptidase_M17"/>
    <property type="match status" value="2"/>
</dbReference>
<dbReference type="PANTHER" id="PTHR11963:SF23">
    <property type="entry name" value="CYTOSOL AMINOPEPTIDASE"/>
    <property type="match status" value="1"/>
</dbReference>
<dbReference type="SUPFAM" id="SSF53187">
    <property type="entry name" value="Zn-dependent exopeptidases"/>
    <property type="match status" value="2"/>
</dbReference>
<feature type="domain" description="Cytosol aminopeptidase" evidence="5">
    <location>
        <begin position="304"/>
        <end position="428"/>
    </location>
</feature>
<dbReference type="EMBL" id="OB660518">
    <property type="protein sequence ID" value="CAD7225175.1"/>
    <property type="molecule type" value="Genomic_DNA"/>
</dbReference>
<organism evidence="6">
    <name type="scientific">Cyprideis torosa</name>
    <dbReference type="NCBI Taxonomy" id="163714"/>
    <lineage>
        <taxon>Eukaryota</taxon>
        <taxon>Metazoa</taxon>
        <taxon>Ecdysozoa</taxon>
        <taxon>Arthropoda</taxon>
        <taxon>Crustacea</taxon>
        <taxon>Oligostraca</taxon>
        <taxon>Ostracoda</taxon>
        <taxon>Podocopa</taxon>
        <taxon>Podocopida</taxon>
        <taxon>Cytherocopina</taxon>
        <taxon>Cytheroidea</taxon>
        <taxon>Cytherideidae</taxon>
        <taxon>Cyprideis</taxon>
    </lineage>
</organism>
<dbReference type="PRINTS" id="PR00481">
    <property type="entry name" value="LAMNOPPTDASE"/>
</dbReference>
<accession>A0A7R8ZM55</accession>
<dbReference type="InterPro" id="IPR011356">
    <property type="entry name" value="Leucine_aapep/pepB"/>
</dbReference>
<dbReference type="InterPro" id="IPR043472">
    <property type="entry name" value="Macro_dom-like"/>
</dbReference>
<evidence type="ECO:0000256" key="1">
    <source>
        <dbReference type="ARBA" id="ARBA00009528"/>
    </source>
</evidence>
<dbReference type="Gene3D" id="3.40.220.10">
    <property type="entry name" value="Leucine Aminopeptidase, subunit E, domain 1"/>
    <property type="match status" value="1"/>
</dbReference>
<evidence type="ECO:0000256" key="3">
    <source>
        <dbReference type="ARBA" id="ARBA00022670"/>
    </source>
</evidence>
<dbReference type="Pfam" id="PF00883">
    <property type="entry name" value="Peptidase_M17"/>
    <property type="match status" value="3"/>
</dbReference>
<proteinExistence type="inferred from homology"/>
<dbReference type="GO" id="GO:0030145">
    <property type="term" value="F:manganese ion binding"/>
    <property type="evidence" value="ECO:0007669"/>
    <property type="project" value="InterPro"/>
</dbReference>
<feature type="domain" description="Cytosol aminopeptidase" evidence="5">
    <location>
        <begin position="436"/>
        <end position="555"/>
    </location>
</feature>
<dbReference type="SUPFAM" id="SSF52949">
    <property type="entry name" value="Macro domain-like"/>
    <property type="match status" value="1"/>
</dbReference>
<dbReference type="Gene3D" id="3.40.630.10">
    <property type="entry name" value="Zn peptidases"/>
    <property type="match status" value="3"/>
</dbReference>
<reference evidence="6" key="1">
    <citation type="submission" date="2020-11" db="EMBL/GenBank/DDBJ databases">
        <authorList>
            <person name="Tran Van P."/>
        </authorList>
    </citation>
    <scope>NUCLEOTIDE SEQUENCE</scope>
</reference>
<evidence type="ECO:0000313" key="6">
    <source>
        <dbReference type="EMBL" id="CAD7225175.1"/>
    </source>
</evidence>
<evidence type="ECO:0000259" key="5">
    <source>
        <dbReference type="Pfam" id="PF00883"/>
    </source>
</evidence>
<keyword evidence="3" id="KW-0645">Protease</keyword>
<evidence type="ECO:0000256" key="4">
    <source>
        <dbReference type="ARBA" id="ARBA00022801"/>
    </source>
</evidence>
<dbReference type="AlphaFoldDB" id="A0A7R8ZM55"/>
<dbReference type="OrthoDB" id="412814at2759"/>
<keyword evidence="2" id="KW-0031">Aminopeptidase</keyword>
<feature type="domain" description="Cytosol aminopeptidase" evidence="5">
    <location>
        <begin position="582"/>
        <end position="890"/>
    </location>
</feature>
<evidence type="ECO:0000256" key="2">
    <source>
        <dbReference type="ARBA" id="ARBA00022438"/>
    </source>
</evidence>
<protein>
    <recommendedName>
        <fullName evidence="5">Cytosol aminopeptidase domain-containing protein</fullName>
    </recommendedName>
</protein>
<keyword evidence="4" id="KW-0378">Hydrolase</keyword>
<name>A0A7R8ZM55_9CRUS</name>
<dbReference type="GO" id="GO:0005737">
    <property type="term" value="C:cytoplasm"/>
    <property type="evidence" value="ECO:0007669"/>
    <property type="project" value="InterPro"/>
</dbReference>
<dbReference type="InterPro" id="IPR000819">
    <property type="entry name" value="Peptidase_M17_C"/>
</dbReference>
<sequence>MQRTEGQGVIAAMLASASYTVSKSRWGKVYTELMRTPLILGAMFEEKRRYQCCIGQVVPVNPLEPLIRNLWIGEVTSSVQCQDFNAKVKVCTKQNSTWDSVCDLKLARDKACSGEDADCISKYDLDYYGECQQEPLKGLVVGVYSENGTVELTKTGQDLIKPFEEAFQRRFDIVKEKIGKGKVHIFYGLSDEYSLVAVTGLGSRDQGYDDNEELDLGREAVRHSVASACRALVSKGCVKITVDPCGDGEAAAEASYLSTFNSQPLKSQNKAKTPVNVKVTVVEEDEEVTKAIRRGSFMGLGTTMARYFTDMPANHMTPTIFAKEATRRLEAVGVEVTTHDQAWAEEMKMGSFLSVAAGSDQPPKFLEITYNGAGEGEPPVALVGKGITFDTGGIELKKLSSMMRMRGDKAGGAVVVAVIYTLASLNQQLRGLRLPRLILADALLYAQSFKPKLIMDFATLTGGAVKATGPTATSVFTTQRDLFEKLRKAGSRTGDRVWRMPLWKFYSDRMVKDCELADICNSADSPQSHLDAAAFLKEFVKTDAWLHLDIAPVALGVTVVEEDEEVTKAIRRGSFMGLGTTMARYFTDMPANHMTPTIFAKEATRRLEAVGVEVTTHDQAWAEEMKMGSFLSVAAGSDQPPKFLEITYNGAGEGEPPVALVGKGITFDTGGIELKKLSSMMRMRGDKAGGAVVVAVIYTLASLNVPLNVKGFIPLTENMPSGKATKPTDVVYAMDGTSIVVNAPDAEGRLILADALLYAQSFKPKLIMDFATLTGGAVKATGPTATSVFTTQRDLFEKLRKAGSRTGDRVWRMPLWKFYTDRMVKDCELADLCNSADSLQGHLDAAAFLKEFVKTDAWLHLDIAPVALRGDSNPPSYLKGSCGRPVRTVVEFLTDLSKTKG</sequence>